<proteinExistence type="predicted"/>
<dbReference type="Pfam" id="PF02310">
    <property type="entry name" value="B12-binding"/>
    <property type="match status" value="1"/>
</dbReference>
<dbReference type="RefSeq" id="WP_189317993.1">
    <property type="nucleotide sequence ID" value="NZ_BMQA01000259.1"/>
</dbReference>
<dbReference type="InterPro" id="IPR006158">
    <property type="entry name" value="Cobalamin-bd"/>
</dbReference>
<evidence type="ECO:0000313" key="3">
    <source>
        <dbReference type="Proteomes" id="UP000657574"/>
    </source>
</evidence>
<dbReference type="GO" id="GO:0031419">
    <property type="term" value="F:cobalamin binding"/>
    <property type="evidence" value="ECO:0007669"/>
    <property type="project" value="InterPro"/>
</dbReference>
<keyword evidence="3" id="KW-1185">Reference proteome</keyword>
<name>A0A917PF42_9ACTN</name>
<organism evidence="2 3">
    <name type="scientific">Streptomyces brasiliensis</name>
    <dbReference type="NCBI Taxonomy" id="1954"/>
    <lineage>
        <taxon>Bacteria</taxon>
        <taxon>Bacillati</taxon>
        <taxon>Actinomycetota</taxon>
        <taxon>Actinomycetes</taxon>
        <taxon>Kitasatosporales</taxon>
        <taxon>Streptomycetaceae</taxon>
        <taxon>Streptomyces</taxon>
    </lineage>
</organism>
<protein>
    <recommendedName>
        <fullName evidence="1">B12-binding domain-containing protein</fullName>
    </recommendedName>
</protein>
<dbReference type="Proteomes" id="UP000657574">
    <property type="component" value="Unassembled WGS sequence"/>
</dbReference>
<dbReference type="EMBL" id="BMQA01000259">
    <property type="protein sequence ID" value="GGJ73970.1"/>
    <property type="molecule type" value="Genomic_DNA"/>
</dbReference>
<dbReference type="AlphaFoldDB" id="A0A917PF42"/>
<dbReference type="PROSITE" id="PS51332">
    <property type="entry name" value="B12_BINDING"/>
    <property type="match status" value="1"/>
</dbReference>
<sequence length="121" mass="12775">MLKTIHDATLRNVSASHLRVVIAPPGFDGHDRGAKVIAGPLHSAGYEVIYTGVHQTPEIELLTREDGKAVRISVDGTIPDVSALHTMDTNTALTPISDINQTLESVGQLSPAPTDVVEAAC</sequence>
<evidence type="ECO:0000313" key="2">
    <source>
        <dbReference type="EMBL" id="GGJ73970.1"/>
    </source>
</evidence>
<evidence type="ECO:0000259" key="1">
    <source>
        <dbReference type="PROSITE" id="PS51332"/>
    </source>
</evidence>
<dbReference type="GO" id="GO:0046872">
    <property type="term" value="F:metal ion binding"/>
    <property type="evidence" value="ECO:0007669"/>
    <property type="project" value="InterPro"/>
</dbReference>
<gene>
    <name evidence="2" type="ORF">GCM10010121_100560</name>
</gene>
<dbReference type="InterPro" id="IPR036724">
    <property type="entry name" value="Cobalamin-bd_sf"/>
</dbReference>
<comment type="caution">
    <text evidence="2">The sequence shown here is derived from an EMBL/GenBank/DDBJ whole genome shotgun (WGS) entry which is preliminary data.</text>
</comment>
<reference evidence="2" key="2">
    <citation type="submission" date="2020-09" db="EMBL/GenBank/DDBJ databases">
        <authorList>
            <person name="Sun Q."/>
            <person name="Ohkuma M."/>
        </authorList>
    </citation>
    <scope>NUCLEOTIDE SEQUENCE</scope>
    <source>
        <strain evidence="2">JCM 3086</strain>
    </source>
</reference>
<dbReference type="Gene3D" id="3.40.50.280">
    <property type="entry name" value="Cobalamin-binding domain"/>
    <property type="match status" value="1"/>
</dbReference>
<dbReference type="SUPFAM" id="SSF52242">
    <property type="entry name" value="Cobalamin (vitamin B12)-binding domain"/>
    <property type="match status" value="1"/>
</dbReference>
<feature type="domain" description="B12-binding" evidence="1">
    <location>
        <begin position="17"/>
        <end position="58"/>
    </location>
</feature>
<reference evidence="2" key="1">
    <citation type="journal article" date="2014" name="Int. J. Syst. Evol. Microbiol.">
        <title>Complete genome sequence of Corynebacterium casei LMG S-19264T (=DSM 44701T), isolated from a smear-ripened cheese.</title>
        <authorList>
            <consortium name="US DOE Joint Genome Institute (JGI-PGF)"/>
            <person name="Walter F."/>
            <person name="Albersmeier A."/>
            <person name="Kalinowski J."/>
            <person name="Ruckert C."/>
        </authorList>
    </citation>
    <scope>NUCLEOTIDE SEQUENCE</scope>
    <source>
        <strain evidence="2">JCM 3086</strain>
    </source>
</reference>
<accession>A0A917PF42</accession>